<keyword evidence="7" id="KW-1015">Disulfide bond</keyword>
<evidence type="ECO:0000256" key="11">
    <source>
        <dbReference type="PROSITE-ProRule" id="PRU00453"/>
    </source>
</evidence>
<feature type="domain" description="Ig-like" evidence="15">
    <location>
        <begin position="270"/>
        <end position="362"/>
    </location>
</feature>
<dbReference type="SUPFAM" id="SSF48726">
    <property type="entry name" value="Immunoglobulin"/>
    <property type="match status" value="4"/>
</dbReference>
<keyword evidence="10" id="KW-0393">Immunoglobulin domain</keyword>
<dbReference type="GO" id="GO:0009897">
    <property type="term" value="C:external side of plasma membrane"/>
    <property type="evidence" value="ECO:0007669"/>
    <property type="project" value="TreeGrafter"/>
</dbReference>
<accession>A0AAJ8B090</accession>
<evidence type="ECO:0000256" key="14">
    <source>
        <dbReference type="SAM" id="SignalP"/>
    </source>
</evidence>
<keyword evidence="2" id="KW-1003">Cell membrane</keyword>
<dbReference type="GO" id="GO:0007166">
    <property type="term" value="P:cell surface receptor signaling pathway"/>
    <property type="evidence" value="ECO:0007669"/>
    <property type="project" value="TreeGrafter"/>
</dbReference>
<dbReference type="CDD" id="cd21437">
    <property type="entry name" value="zf-HIT_ZNHIT1_like"/>
    <property type="match status" value="1"/>
</dbReference>
<dbReference type="GO" id="GO:0008270">
    <property type="term" value="F:zinc ion binding"/>
    <property type="evidence" value="ECO:0007669"/>
    <property type="project" value="UniProtKB-UniRule"/>
</dbReference>
<evidence type="ECO:0000256" key="12">
    <source>
        <dbReference type="SAM" id="MobiDB-lite"/>
    </source>
</evidence>
<dbReference type="GeneID" id="108892695"/>
<keyword evidence="11" id="KW-0862">Zinc</keyword>
<feature type="signal peptide" evidence="14">
    <location>
        <begin position="1"/>
        <end position="19"/>
    </location>
</feature>
<dbReference type="InterPro" id="IPR007110">
    <property type="entry name" value="Ig-like_dom"/>
</dbReference>
<evidence type="ECO:0000256" key="3">
    <source>
        <dbReference type="ARBA" id="ARBA00022692"/>
    </source>
</evidence>
<dbReference type="InterPro" id="IPR013106">
    <property type="entry name" value="Ig_V-set"/>
</dbReference>
<name>A0AAJ8B090_LATCA</name>
<evidence type="ECO:0000256" key="1">
    <source>
        <dbReference type="ARBA" id="ARBA00004251"/>
    </source>
</evidence>
<evidence type="ECO:0000256" key="4">
    <source>
        <dbReference type="ARBA" id="ARBA00022729"/>
    </source>
</evidence>
<feature type="chain" id="PRO_5042551942" evidence="14">
    <location>
        <begin position="20"/>
        <end position="632"/>
    </location>
</feature>
<dbReference type="Pfam" id="PF07686">
    <property type="entry name" value="V-set"/>
    <property type="match status" value="2"/>
</dbReference>
<dbReference type="PROSITE" id="PS50835">
    <property type="entry name" value="IG_LIKE"/>
    <property type="match status" value="4"/>
</dbReference>
<evidence type="ECO:0000256" key="9">
    <source>
        <dbReference type="ARBA" id="ARBA00023180"/>
    </source>
</evidence>
<dbReference type="InterPro" id="IPR051713">
    <property type="entry name" value="T-cell_Activation_Regulation"/>
</dbReference>
<keyword evidence="3 13" id="KW-0812">Transmembrane</keyword>
<dbReference type="PROSITE" id="PS51083">
    <property type="entry name" value="ZF_HIT"/>
    <property type="match status" value="1"/>
</dbReference>
<evidence type="ECO:0000256" key="6">
    <source>
        <dbReference type="ARBA" id="ARBA00023136"/>
    </source>
</evidence>
<feature type="transmembrane region" description="Helical" evidence="13">
    <location>
        <begin position="132"/>
        <end position="154"/>
    </location>
</feature>
<sequence>MKMLVVFVILLHVSQHASAVEVVEGDHFVLLPCEFPTFELMEPTVVWSRSDLRPSTVHQRQLEGDELTEQNQRYSGRTSMKTDALDTGDLSLNLTNLQLSDSATYTCSVREFGRQWGRSEVQLQVKERFPSWAIVLLGLLVVALIVAVGLLVHFRHYFMSVYKVDVDSGVESVQLPCRTIVHLFKDVRVEWTNSYSKVHVYENGSDRPQEQDPYYRGRTEMKKDLLRTGDLSLTLKKPTDGDTDTYTCTVYSREGNILMKKQVELKVKDCHVEVDSGVESVQLPFKTTGDLPQDVRVEWRTSYTNRKVHVYQNGSDRPEEQEDDYRDRTEMNEDLLRTGDLSLTLKHPTDRDIGRYSCEVYNKEIRRRKTVVIKIQVQQVEVDSGVESVQLPFKTTGDLPQDVRVEWRTRYTNRKVHVYQNGSDRPEEQEDDYRDRTEMNEDLLRTGDLSLTLKHPTDRDIGRYSCEVYNKEIRRRKTVVIKIQARVEAGQRRVLDEATRQRRLSRQLEALEKDNFQDDPLSSLPPPGPTARLPAFSETEEPEKKKRKTRGDHFKQRFRKNFTTLLEEENLSEKPEPNYLSAAAPPSSLPPRHFCCVCGFPSHYTCTTCGGRYCCSKCLCTHRETRCLKWTL</sequence>
<dbReference type="PANTHER" id="PTHR25466">
    <property type="entry name" value="T-LYMPHOCYTE ACTIVATION ANTIGEN"/>
    <property type="match status" value="1"/>
</dbReference>
<feature type="domain" description="Ig-like" evidence="15">
    <location>
        <begin position="11"/>
        <end position="124"/>
    </location>
</feature>
<keyword evidence="5 13" id="KW-1133">Transmembrane helix</keyword>
<dbReference type="InterPro" id="IPR003599">
    <property type="entry name" value="Ig_sub"/>
</dbReference>
<dbReference type="InterPro" id="IPR013783">
    <property type="entry name" value="Ig-like_fold"/>
</dbReference>
<feature type="domain" description="Ig-like" evidence="15">
    <location>
        <begin position="171"/>
        <end position="264"/>
    </location>
</feature>
<dbReference type="GO" id="GO:0031295">
    <property type="term" value="P:T cell costimulation"/>
    <property type="evidence" value="ECO:0007669"/>
    <property type="project" value="TreeGrafter"/>
</dbReference>
<dbReference type="GO" id="GO:0071222">
    <property type="term" value="P:cellular response to lipopolysaccharide"/>
    <property type="evidence" value="ECO:0007669"/>
    <property type="project" value="TreeGrafter"/>
</dbReference>
<reference evidence="18" key="1">
    <citation type="submission" date="2025-08" db="UniProtKB">
        <authorList>
            <consortium name="RefSeq"/>
        </authorList>
    </citation>
    <scope>IDENTIFICATION</scope>
    <source>
        <tissue evidence="18">Brain</tissue>
    </source>
</reference>
<feature type="region of interest" description="Disordered" evidence="12">
    <location>
        <begin position="510"/>
        <end position="552"/>
    </location>
</feature>
<dbReference type="InterPro" id="IPR007529">
    <property type="entry name" value="Znf_HIT"/>
</dbReference>
<evidence type="ECO:0000256" key="13">
    <source>
        <dbReference type="SAM" id="Phobius"/>
    </source>
</evidence>
<evidence type="ECO:0000256" key="7">
    <source>
        <dbReference type="ARBA" id="ARBA00023157"/>
    </source>
</evidence>
<comment type="subcellular location">
    <subcellularLocation>
        <location evidence="1">Cell membrane</location>
        <topology evidence="1">Single-pass type I membrane protein</topology>
    </subcellularLocation>
</comment>
<dbReference type="PANTHER" id="PTHR25466:SF14">
    <property type="entry name" value="BUTYROPHILIN SUBFAMILY 2 MEMBER A2-LIKE-RELATED"/>
    <property type="match status" value="1"/>
</dbReference>
<dbReference type="RefSeq" id="XP_050923987.1">
    <property type="nucleotide sequence ID" value="XM_051068030.1"/>
</dbReference>
<evidence type="ECO:0000313" key="18">
    <source>
        <dbReference type="RefSeq" id="XP_050923987.1"/>
    </source>
</evidence>
<dbReference type="AlphaFoldDB" id="A0AAJ8B090"/>
<dbReference type="GO" id="GO:0042130">
    <property type="term" value="P:negative regulation of T cell proliferation"/>
    <property type="evidence" value="ECO:0007669"/>
    <property type="project" value="TreeGrafter"/>
</dbReference>
<evidence type="ECO:0000259" key="15">
    <source>
        <dbReference type="PROSITE" id="PS50835"/>
    </source>
</evidence>
<keyword evidence="6 13" id="KW-0472">Membrane</keyword>
<dbReference type="GO" id="GO:0006955">
    <property type="term" value="P:immune response"/>
    <property type="evidence" value="ECO:0007669"/>
    <property type="project" value="TreeGrafter"/>
</dbReference>
<gene>
    <name evidence="18" type="primary">LOC108892695</name>
</gene>
<evidence type="ECO:0000256" key="8">
    <source>
        <dbReference type="ARBA" id="ARBA00023170"/>
    </source>
</evidence>
<feature type="domain" description="HIT-type" evidence="16">
    <location>
        <begin position="595"/>
        <end position="627"/>
    </location>
</feature>
<feature type="domain" description="Ig-like" evidence="15">
    <location>
        <begin position="369"/>
        <end position="480"/>
    </location>
</feature>
<evidence type="ECO:0000259" key="16">
    <source>
        <dbReference type="PROSITE" id="PS51083"/>
    </source>
</evidence>
<evidence type="ECO:0000256" key="10">
    <source>
        <dbReference type="ARBA" id="ARBA00023319"/>
    </source>
</evidence>
<dbReference type="GO" id="GO:0042102">
    <property type="term" value="P:positive regulation of T cell proliferation"/>
    <property type="evidence" value="ECO:0007669"/>
    <property type="project" value="TreeGrafter"/>
</dbReference>
<evidence type="ECO:0000256" key="2">
    <source>
        <dbReference type="ARBA" id="ARBA00022475"/>
    </source>
</evidence>
<organism evidence="17 18">
    <name type="scientific">Lates calcarifer</name>
    <name type="common">Barramundi</name>
    <name type="synonym">Holocentrus calcarifer</name>
    <dbReference type="NCBI Taxonomy" id="8187"/>
    <lineage>
        <taxon>Eukaryota</taxon>
        <taxon>Metazoa</taxon>
        <taxon>Chordata</taxon>
        <taxon>Craniata</taxon>
        <taxon>Vertebrata</taxon>
        <taxon>Euteleostomi</taxon>
        <taxon>Actinopterygii</taxon>
        <taxon>Neopterygii</taxon>
        <taxon>Teleostei</taxon>
        <taxon>Neoteleostei</taxon>
        <taxon>Acanthomorphata</taxon>
        <taxon>Carangaria</taxon>
        <taxon>Carangaria incertae sedis</taxon>
        <taxon>Centropomidae</taxon>
        <taxon>Lates</taxon>
    </lineage>
</organism>
<evidence type="ECO:0000256" key="5">
    <source>
        <dbReference type="ARBA" id="ARBA00022989"/>
    </source>
</evidence>
<keyword evidence="9" id="KW-0325">Glycoprotein</keyword>
<keyword evidence="4 14" id="KW-0732">Signal</keyword>
<dbReference type="Proteomes" id="UP000694890">
    <property type="component" value="Unplaced"/>
</dbReference>
<dbReference type="SMART" id="SM00406">
    <property type="entry name" value="IGv"/>
    <property type="match status" value="4"/>
</dbReference>
<proteinExistence type="predicted"/>
<keyword evidence="11" id="KW-0863">Zinc-finger</keyword>
<dbReference type="SMART" id="SM00409">
    <property type="entry name" value="IG"/>
    <property type="match status" value="4"/>
</dbReference>
<evidence type="ECO:0000313" key="17">
    <source>
        <dbReference type="Proteomes" id="UP000694890"/>
    </source>
</evidence>
<dbReference type="Gene3D" id="2.60.40.10">
    <property type="entry name" value="Immunoglobulins"/>
    <property type="match status" value="4"/>
</dbReference>
<dbReference type="Pfam" id="PF04438">
    <property type="entry name" value="zf-HIT"/>
    <property type="match status" value="1"/>
</dbReference>
<keyword evidence="8" id="KW-0675">Receptor</keyword>
<protein>
    <submittedName>
        <fullName evidence="18">Uncharacterized protein LOC108892695 isoform X1</fullName>
    </submittedName>
</protein>
<dbReference type="InterPro" id="IPR036179">
    <property type="entry name" value="Ig-like_dom_sf"/>
</dbReference>
<keyword evidence="11" id="KW-0479">Metal-binding</keyword>